<name>A0A3N5BHU0_9THEO</name>
<dbReference type="Gene3D" id="3.30.420.40">
    <property type="match status" value="2"/>
</dbReference>
<proteinExistence type="predicted"/>
<gene>
    <name evidence="2" type="ORF">EDD75_0032</name>
</gene>
<dbReference type="InterPro" id="IPR050696">
    <property type="entry name" value="FtsA/MreB"/>
</dbReference>
<dbReference type="SUPFAM" id="SSF53067">
    <property type="entry name" value="Actin-like ATPase domain"/>
    <property type="match status" value="2"/>
</dbReference>
<dbReference type="PIRSF" id="PIRSF019169">
    <property type="entry name" value="PilM"/>
    <property type="match status" value="1"/>
</dbReference>
<dbReference type="AlphaFoldDB" id="A0A3N5BHU0"/>
<keyword evidence="3" id="KW-1185">Reference proteome</keyword>
<dbReference type="InterPro" id="IPR005883">
    <property type="entry name" value="PilM"/>
</dbReference>
<dbReference type="GO" id="GO:0051301">
    <property type="term" value="P:cell division"/>
    <property type="evidence" value="ECO:0007669"/>
    <property type="project" value="InterPro"/>
</dbReference>
<dbReference type="NCBIfam" id="TIGR01175">
    <property type="entry name" value="pilM"/>
    <property type="match status" value="1"/>
</dbReference>
<dbReference type="InterPro" id="IPR043129">
    <property type="entry name" value="ATPase_NBD"/>
</dbReference>
<dbReference type="Pfam" id="PF11104">
    <property type="entry name" value="PilM_2"/>
    <property type="match status" value="1"/>
</dbReference>
<sequence length="382" mass="41215">MALVGKVADKTRWRTGALAGRLRRWYRRLALPRVGLAGVDIGTREIRVAQVKLAGAVPEVVAIGRFPTPPGVFTNGIRSEQLALALKQAVGSAGTQIEDVVTAIAGDKVIMRHIRLPVMPEKEVEAAIRWEAERHIPVPVEELVLRHVVLGEVAGEEARQLHVLLVGAPLKTVHDYYNLFQQAGLRLVAVDLQAFALWRVFAGSYKTPPSGTVAIMNIGATATQFVVMREGQIELVRNIMVGGDAVTETLANTYGVDFTVAQRMKEEEGEILVALEEVAATTEPAKVQIDFAIRAGMGDLVREIRRSLSYYQSQNREAPVDRIILCGGGAKLKGIAAFLTEELGVPADMGLPGVRVQTGKPGEGYDPSLAVAIGLALREVVG</sequence>
<dbReference type="Gene3D" id="3.30.1490.300">
    <property type="match status" value="1"/>
</dbReference>
<dbReference type="InterPro" id="IPR003494">
    <property type="entry name" value="SHS2_FtsA"/>
</dbReference>
<comment type="caution">
    <text evidence="2">The sequence shown here is derived from an EMBL/GenBank/DDBJ whole genome shotgun (WGS) entry which is preliminary data.</text>
</comment>
<dbReference type="PANTHER" id="PTHR32432">
    <property type="entry name" value="CELL DIVISION PROTEIN FTSA-RELATED"/>
    <property type="match status" value="1"/>
</dbReference>
<dbReference type="RefSeq" id="WP_170157635.1">
    <property type="nucleotide sequence ID" value="NZ_RKRE01000001.1"/>
</dbReference>
<feature type="domain" description="SHS2" evidence="1">
    <location>
        <begin position="36"/>
        <end position="201"/>
    </location>
</feature>
<dbReference type="Proteomes" id="UP000282654">
    <property type="component" value="Unassembled WGS sequence"/>
</dbReference>
<dbReference type="PANTHER" id="PTHR32432:SF3">
    <property type="entry name" value="ETHANOLAMINE UTILIZATION PROTEIN EUTJ"/>
    <property type="match status" value="1"/>
</dbReference>
<organism evidence="2 3">
    <name type="scientific">Thermodesulfitimonas autotrophica</name>
    <dbReference type="NCBI Taxonomy" id="1894989"/>
    <lineage>
        <taxon>Bacteria</taxon>
        <taxon>Bacillati</taxon>
        <taxon>Bacillota</taxon>
        <taxon>Clostridia</taxon>
        <taxon>Thermoanaerobacterales</taxon>
        <taxon>Thermoanaerobacteraceae</taxon>
        <taxon>Thermodesulfitimonas</taxon>
    </lineage>
</organism>
<accession>A0A3N5BHU0</accession>
<dbReference type="SMART" id="SM00842">
    <property type="entry name" value="FtsA"/>
    <property type="match status" value="1"/>
</dbReference>
<reference evidence="2 3" key="1">
    <citation type="submission" date="2018-11" db="EMBL/GenBank/DDBJ databases">
        <title>Genomic Encyclopedia of Type Strains, Phase IV (KMG-IV): sequencing the most valuable type-strain genomes for metagenomic binning, comparative biology and taxonomic classification.</title>
        <authorList>
            <person name="Goeker M."/>
        </authorList>
    </citation>
    <scope>NUCLEOTIDE SEQUENCE [LARGE SCALE GENOMIC DNA]</scope>
    <source>
        <strain evidence="2 3">DSM 102936</strain>
    </source>
</reference>
<evidence type="ECO:0000313" key="2">
    <source>
        <dbReference type="EMBL" id="RPF49228.1"/>
    </source>
</evidence>
<dbReference type="CDD" id="cd24049">
    <property type="entry name" value="ASKHA_NBD_PilM"/>
    <property type="match status" value="1"/>
</dbReference>
<evidence type="ECO:0000313" key="3">
    <source>
        <dbReference type="Proteomes" id="UP000282654"/>
    </source>
</evidence>
<protein>
    <submittedName>
        <fullName evidence="2">Type IV pilus assembly protein PilM</fullName>
    </submittedName>
</protein>
<dbReference type="EMBL" id="RKRE01000001">
    <property type="protein sequence ID" value="RPF49228.1"/>
    <property type="molecule type" value="Genomic_DNA"/>
</dbReference>
<evidence type="ECO:0000259" key="1">
    <source>
        <dbReference type="SMART" id="SM00842"/>
    </source>
</evidence>